<dbReference type="InterPro" id="IPR002893">
    <property type="entry name" value="Znf_MYND"/>
</dbReference>
<dbReference type="Gene3D" id="6.10.140.2220">
    <property type="match status" value="1"/>
</dbReference>
<evidence type="ECO:0000313" key="7">
    <source>
        <dbReference type="EMBL" id="OEU18349.1"/>
    </source>
</evidence>
<evidence type="ECO:0000256" key="3">
    <source>
        <dbReference type="ARBA" id="ARBA00022833"/>
    </source>
</evidence>
<keyword evidence="2 4" id="KW-0863">Zinc-finger</keyword>
<dbReference type="KEGG" id="fcy:FRACYDRAFT_268271"/>
<organism evidence="7 8">
    <name type="scientific">Fragilariopsis cylindrus CCMP1102</name>
    <dbReference type="NCBI Taxonomy" id="635003"/>
    <lineage>
        <taxon>Eukaryota</taxon>
        <taxon>Sar</taxon>
        <taxon>Stramenopiles</taxon>
        <taxon>Ochrophyta</taxon>
        <taxon>Bacillariophyta</taxon>
        <taxon>Bacillariophyceae</taxon>
        <taxon>Bacillariophycidae</taxon>
        <taxon>Bacillariales</taxon>
        <taxon>Bacillariaceae</taxon>
        <taxon>Fragilariopsis</taxon>
    </lineage>
</organism>
<reference evidence="7 8" key="1">
    <citation type="submission" date="2016-09" db="EMBL/GenBank/DDBJ databases">
        <title>Extensive genetic diversity and differential bi-allelic expression allows diatom success in the polar Southern Ocean.</title>
        <authorList>
            <consortium name="DOE Joint Genome Institute"/>
            <person name="Mock T."/>
            <person name="Otillar R.P."/>
            <person name="Strauss J."/>
            <person name="Dupont C."/>
            <person name="Frickenhaus S."/>
            <person name="Maumus F."/>
            <person name="Mcmullan M."/>
            <person name="Sanges R."/>
            <person name="Schmutz J."/>
            <person name="Toseland A."/>
            <person name="Valas R."/>
            <person name="Veluchamy A."/>
            <person name="Ward B.J."/>
            <person name="Allen A."/>
            <person name="Barry K."/>
            <person name="Falciatore A."/>
            <person name="Ferrante M."/>
            <person name="Fortunato A.E."/>
            <person name="Gloeckner G."/>
            <person name="Gruber A."/>
            <person name="Hipkin R."/>
            <person name="Janech M."/>
            <person name="Kroth P."/>
            <person name="Leese F."/>
            <person name="Lindquist E."/>
            <person name="Lyon B.R."/>
            <person name="Martin J."/>
            <person name="Mayer C."/>
            <person name="Parker M."/>
            <person name="Quesneville H."/>
            <person name="Raymond J."/>
            <person name="Uhlig C."/>
            <person name="Valentin K.U."/>
            <person name="Worden A.Z."/>
            <person name="Armbrust E.V."/>
            <person name="Bowler C."/>
            <person name="Green B."/>
            <person name="Moulton V."/>
            <person name="Van Oosterhout C."/>
            <person name="Grigoriev I."/>
        </authorList>
    </citation>
    <scope>NUCLEOTIDE SEQUENCE [LARGE SCALE GENOMIC DNA]</scope>
    <source>
        <strain evidence="7 8">CCMP1102</strain>
    </source>
</reference>
<evidence type="ECO:0000256" key="5">
    <source>
        <dbReference type="SAM" id="MobiDB-lite"/>
    </source>
</evidence>
<evidence type="ECO:0000256" key="2">
    <source>
        <dbReference type="ARBA" id="ARBA00022771"/>
    </source>
</evidence>
<evidence type="ECO:0000256" key="1">
    <source>
        <dbReference type="ARBA" id="ARBA00022723"/>
    </source>
</evidence>
<feature type="domain" description="MYND-type" evidence="6">
    <location>
        <begin position="184"/>
        <end position="227"/>
    </location>
</feature>
<evidence type="ECO:0000313" key="8">
    <source>
        <dbReference type="Proteomes" id="UP000095751"/>
    </source>
</evidence>
<dbReference type="PROSITE" id="PS50865">
    <property type="entry name" value="ZF_MYND_2"/>
    <property type="match status" value="1"/>
</dbReference>
<dbReference type="InParanoid" id="A0A1E7FJJ1"/>
<protein>
    <recommendedName>
        <fullName evidence="6">MYND-type domain-containing protein</fullName>
    </recommendedName>
</protein>
<keyword evidence="3" id="KW-0862">Zinc</keyword>
<evidence type="ECO:0000256" key="4">
    <source>
        <dbReference type="PROSITE-ProRule" id="PRU00134"/>
    </source>
</evidence>
<dbReference type="AlphaFoldDB" id="A0A1E7FJJ1"/>
<accession>A0A1E7FJJ1</accession>
<dbReference type="PROSITE" id="PS01360">
    <property type="entry name" value="ZF_MYND_1"/>
    <property type="match status" value="1"/>
</dbReference>
<dbReference type="Pfam" id="PF01753">
    <property type="entry name" value="zf-MYND"/>
    <property type="match status" value="1"/>
</dbReference>
<evidence type="ECO:0000259" key="6">
    <source>
        <dbReference type="PROSITE" id="PS50865"/>
    </source>
</evidence>
<dbReference type="SUPFAM" id="SSF144232">
    <property type="entry name" value="HIT/MYND zinc finger-like"/>
    <property type="match status" value="1"/>
</dbReference>
<keyword evidence="1" id="KW-0479">Metal-binding</keyword>
<gene>
    <name evidence="7" type="ORF">FRACYDRAFT_268271</name>
</gene>
<dbReference type="EMBL" id="KV784356">
    <property type="protein sequence ID" value="OEU18349.1"/>
    <property type="molecule type" value="Genomic_DNA"/>
</dbReference>
<feature type="region of interest" description="Disordered" evidence="5">
    <location>
        <begin position="1"/>
        <end position="25"/>
    </location>
</feature>
<keyword evidence="8" id="KW-1185">Reference proteome</keyword>
<sequence>MGRKQKLRQERKIKNNKNSTPPAVVTTASEATVEATSEGTLSIAEILVEIDSVFPKSDEYVQATDAQIINGNEDYKLDNNERYALFKQGATEHGCVHSMNFMGAGYLNPTSKHLAHPWFLEGAIRGHYGCIMSLIGEFYLDHAEPNRNADTLYGYWGKIATNADTRLSPKVAPNVLKHRLGRICIICSKTDTKTFTLKQCEGCSVYCYCSEGCQTIHWKDHNHRGECKQLRILIKYHKPYAKAIRDAAIRGDIHPALEKLQYKLGLTRPLEDYQEIDNTYDAKLINPKDYFVARDDGTVWVGSIPSTACVSRK</sequence>
<proteinExistence type="predicted"/>
<dbReference type="Proteomes" id="UP000095751">
    <property type="component" value="Unassembled WGS sequence"/>
</dbReference>
<name>A0A1E7FJJ1_9STRA</name>
<dbReference type="OrthoDB" id="5945798at2759"/>
<dbReference type="GO" id="GO:0008270">
    <property type="term" value="F:zinc ion binding"/>
    <property type="evidence" value="ECO:0007669"/>
    <property type="project" value="UniProtKB-KW"/>
</dbReference>